<evidence type="ECO:0000313" key="2">
    <source>
        <dbReference type="EMBL" id="ASP38707.1"/>
    </source>
</evidence>
<evidence type="ECO:0000313" key="3">
    <source>
        <dbReference type="Proteomes" id="UP000202440"/>
    </source>
</evidence>
<sequence>MLGFFIVGVMAAAGVCLAVYFWLQQKVVNETLSLDDGKGYYLIACIIIGFAAAAGAFVAGQMLGYDASDNTSTMMALAILLNVMASLLALIFGLVRFHEPEQF</sequence>
<feature type="transmembrane region" description="Helical" evidence="1">
    <location>
        <begin position="39"/>
        <end position="63"/>
    </location>
</feature>
<reference evidence="2 3" key="1">
    <citation type="submission" date="2017-07" db="EMBL/GenBank/DDBJ databases">
        <title>Annotated genome sequence of Bacterioplanes sanyensis isolated from Red Sea.</title>
        <authorList>
            <person name="Rehman Z.U."/>
        </authorList>
    </citation>
    <scope>NUCLEOTIDE SEQUENCE [LARGE SCALE GENOMIC DNA]</scope>
    <source>
        <strain evidence="2 3">NV9</strain>
    </source>
</reference>
<evidence type="ECO:0000256" key="1">
    <source>
        <dbReference type="SAM" id="Phobius"/>
    </source>
</evidence>
<dbReference type="AlphaFoldDB" id="A0A222FI20"/>
<protein>
    <recommendedName>
        <fullName evidence="4">MotA/TolQ/ExbB proton channel domain-containing protein</fullName>
    </recommendedName>
</protein>
<keyword evidence="1" id="KW-0472">Membrane</keyword>
<evidence type="ECO:0008006" key="4">
    <source>
        <dbReference type="Google" id="ProtNLM"/>
    </source>
</evidence>
<dbReference type="OrthoDB" id="6120685at2"/>
<feature type="transmembrane region" description="Helical" evidence="1">
    <location>
        <begin position="75"/>
        <end position="95"/>
    </location>
</feature>
<dbReference type="EMBL" id="CP022530">
    <property type="protein sequence ID" value="ASP38707.1"/>
    <property type="molecule type" value="Genomic_DNA"/>
</dbReference>
<keyword evidence="3" id="KW-1185">Reference proteome</keyword>
<keyword evidence="1" id="KW-0812">Transmembrane</keyword>
<organism evidence="2 3">
    <name type="scientific">Bacterioplanes sanyensis</name>
    <dbReference type="NCBI Taxonomy" id="1249553"/>
    <lineage>
        <taxon>Bacteria</taxon>
        <taxon>Pseudomonadati</taxon>
        <taxon>Pseudomonadota</taxon>
        <taxon>Gammaproteobacteria</taxon>
        <taxon>Oceanospirillales</taxon>
        <taxon>Oceanospirillaceae</taxon>
        <taxon>Bacterioplanes</taxon>
    </lineage>
</organism>
<feature type="transmembrane region" description="Helical" evidence="1">
    <location>
        <begin position="6"/>
        <end position="23"/>
    </location>
</feature>
<dbReference type="Proteomes" id="UP000202440">
    <property type="component" value="Chromosome"/>
</dbReference>
<dbReference type="RefSeq" id="WP_094059893.1">
    <property type="nucleotide sequence ID" value="NZ_CP022530.1"/>
</dbReference>
<gene>
    <name evidence="2" type="ORF">CHH28_08440</name>
</gene>
<name>A0A222FI20_9GAMM</name>
<accession>A0A222FI20</accession>
<keyword evidence="1" id="KW-1133">Transmembrane helix</keyword>
<proteinExistence type="predicted"/>
<dbReference type="KEGG" id="bsan:CHH28_08440"/>